<gene>
    <name evidence="3" type="ORF">SAMN04488518_10289</name>
</gene>
<name>A0A1I3WNR7_9HYPH</name>
<dbReference type="RefSeq" id="WP_093517185.1">
    <property type="nucleotide sequence ID" value="NZ_FOSK01000002.1"/>
</dbReference>
<proteinExistence type="predicted"/>
<feature type="signal peptide" evidence="2">
    <location>
        <begin position="1"/>
        <end position="24"/>
    </location>
</feature>
<keyword evidence="4" id="KW-1185">Reference proteome</keyword>
<dbReference type="Proteomes" id="UP000199598">
    <property type="component" value="Unassembled WGS sequence"/>
</dbReference>
<keyword evidence="1" id="KW-0175">Coiled coil</keyword>
<dbReference type="EMBL" id="FOSK01000002">
    <property type="protein sequence ID" value="SFK09135.1"/>
    <property type="molecule type" value="Genomic_DNA"/>
</dbReference>
<evidence type="ECO:0000256" key="1">
    <source>
        <dbReference type="SAM" id="Coils"/>
    </source>
</evidence>
<protein>
    <submittedName>
        <fullName evidence="3">Uncharacterized protein</fullName>
    </submittedName>
</protein>
<feature type="chain" id="PRO_5045075393" evidence="2">
    <location>
        <begin position="25"/>
        <end position="174"/>
    </location>
</feature>
<evidence type="ECO:0000313" key="4">
    <source>
        <dbReference type="Proteomes" id="UP000199598"/>
    </source>
</evidence>
<organism evidence="3 4">
    <name type="scientific">Pseudovibrio ascidiaceicola</name>
    <dbReference type="NCBI Taxonomy" id="285279"/>
    <lineage>
        <taxon>Bacteria</taxon>
        <taxon>Pseudomonadati</taxon>
        <taxon>Pseudomonadota</taxon>
        <taxon>Alphaproteobacteria</taxon>
        <taxon>Hyphomicrobiales</taxon>
        <taxon>Stappiaceae</taxon>
        <taxon>Pseudovibrio</taxon>
    </lineage>
</organism>
<keyword evidence="2" id="KW-0732">Signal</keyword>
<comment type="caution">
    <text evidence="3">The sequence shown here is derived from an EMBL/GenBank/DDBJ whole genome shotgun (WGS) entry which is preliminary data.</text>
</comment>
<evidence type="ECO:0000313" key="3">
    <source>
        <dbReference type="EMBL" id="SFK09135.1"/>
    </source>
</evidence>
<sequence>MKQSYLASGILAVIFAMSGQSAFAQTEQDVPVRFEMQQTDKGLVRLDTRTGIVSLCATKAEKLVCQPSLDGIMVYEDEITRLEAENDKMRQELRRISEALATLTEDASIAAIKPEAGLDLSITKQQEEGWFGDEEEQKLEEALEFTENAMRRFFSVVEEMKDDFQKAENEQPAQ</sequence>
<evidence type="ECO:0000256" key="2">
    <source>
        <dbReference type="SAM" id="SignalP"/>
    </source>
</evidence>
<feature type="coiled-coil region" evidence="1">
    <location>
        <begin position="72"/>
        <end position="106"/>
    </location>
</feature>
<accession>A0A1I3WNR7</accession>
<reference evidence="3 4" key="1">
    <citation type="submission" date="2016-10" db="EMBL/GenBank/DDBJ databases">
        <authorList>
            <person name="Varghese N."/>
            <person name="Submissions S."/>
        </authorList>
    </citation>
    <scope>NUCLEOTIDE SEQUENCE [LARGE SCALE GENOMIC DNA]</scope>
    <source>
        <strain evidence="3 4">DSM 16392</strain>
    </source>
</reference>